<proteinExistence type="predicted"/>
<accession>A0A058Z8K6</accession>
<dbReference type="GeneID" id="20527313"/>
<dbReference type="EMBL" id="KB932204">
    <property type="protein sequence ID" value="KCV70258.1"/>
    <property type="molecule type" value="Genomic_DNA"/>
</dbReference>
<keyword evidence="2" id="KW-1185">Reference proteome</keyword>
<dbReference type="AlphaFoldDB" id="A0A058Z8K6"/>
<gene>
    <name evidence="1" type="ORF">H696_02588</name>
</gene>
<protein>
    <submittedName>
        <fullName evidence="1">Uncharacterized protein</fullName>
    </submittedName>
</protein>
<name>A0A058Z8K6_FONAL</name>
<reference evidence="1" key="1">
    <citation type="submission" date="2013-04" db="EMBL/GenBank/DDBJ databases">
        <title>The Genome Sequence of Fonticula alba ATCC 38817.</title>
        <authorList>
            <consortium name="The Broad Institute Genomics Platform"/>
            <person name="Russ C."/>
            <person name="Cuomo C."/>
            <person name="Burger G."/>
            <person name="Gray M.W."/>
            <person name="Holland P.W.H."/>
            <person name="King N."/>
            <person name="Lang F.B.F."/>
            <person name="Roger A.J."/>
            <person name="Ruiz-Trillo I."/>
            <person name="Brown M."/>
            <person name="Walker B."/>
            <person name="Young S."/>
            <person name="Zeng Q."/>
            <person name="Gargeya S."/>
            <person name="Fitzgerald M."/>
            <person name="Haas B."/>
            <person name="Abouelleil A."/>
            <person name="Allen A.W."/>
            <person name="Alvarado L."/>
            <person name="Arachchi H.M."/>
            <person name="Berlin A.M."/>
            <person name="Chapman S.B."/>
            <person name="Gainer-Dewar J."/>
            <person name="Goldberg J."/>
            <person name="Griggs A."/>
            <person name="Gujja S."/>
            <person name="Hansen M."/>
            <person name="Howarth C."/>
            <person name="Imamovic A."/>
            <person name="Ireland A."/>
            <person name="Larimer J."/>
            <person name="McCowan C."/>
            <person name="Murphy C."/>
            <person name="Pearson M."/>
            <person name="Poon T.W."/>
            <person name="Priest M."/>
            <person name="Roberts A."/>
            <person name="Saif S."/>
            <person name="Shea T."/>
            <person name="Sisk P."/>
            <person name="Sykes S."/>
            <person name="Wortman J."/>
            <person name="Nusbaum C."/>
            <person name="Birren B."/>
        </authorList>
    </citation>
    <scope>NUCLEOTIDE SEQUENCE [LARGE SCALE GENOMIC DNA]</scope>
    <source>
        <strain evidence="1">ATCC 38817</strain>
    </source>
</reference>
<dbReference type="RefSeq" id="XP_009494774.1">
    <property type="nucleotide sequence ID" value="XM_009496499.1"/>
</dbReference>
<sequence length="398" mass="42200">MSPRDPDAGSIAPATASPYYLRLDFFSVLMELLNLVVKLENSCAEAIASATEQNKDVSVAYTVGTTATVVSGLLLLTPLAPLAAGVLVASAATTLGTGITDFVMNKNRQKQIIEWAESLRVCYLNYIECSLLVQQHMGRVLFPTTAEVGSLSNQQLGLCLLLSHAFLGLDATAEAGPALDTLLGECRRLHALGLKRSPPAGPPAGEALTQPGSPGTDMSLEVLLRGLAIAAHEDPAIALAAPSLADTAAVYQVDILPRVALVLLRVVFQFTEHPLPGDLSTVNMDTVTADALVALLNAGEASKTMLQRFDSSNFTLSGGLTSAAIMAGRLLTPYMLVFDVVNCFHSWKKDPPTLKSIKDLGATLTALRTDIDSRYGAFLQRDVATGVIKINLPVEEEE</sequence>
<dbReference type="Proteomes" id="UP000030693">
    <property type="component" value="Unassembled WGS sequence"/>
</dbReference>
<organism evidence="1">
    <name type="scientific">Fonticula alba</name>
    <name type="common">Slime mold</name>
    <dbReference type="NCBI Taxonomy" id="691883"/>
    <lineage>
        <taxon>Eukaryota</taxon>
        <taxon>Rotosphaerida</taxon>
        <taxon>Fonticulaceae</taxon>
        <taxon>Fonticula</taxon>
    </lineage>
</organism>
<evidence type="ECO:0000313" key="2">
    <source>
        <dbReference type="Proteomes" id="UP000030693"/>
    </source>
</evidence>
<evidence type="ECO:0000313" key="1">
    <source>
        <dbReference type="EMBL" id="KCV70258.1"/>
    </source>
</evidence>